<evidence type="ECO:0000313" key="2">
    <source>
        <dbReference type="Proteomes" id="UP001167796"/>
    </source>
</evidence>
<accession>A0ABT9AAF8</accession>
<dbReference type="EMBL" id="JAUQSX010000004">
    <property type="protein sequence ID" value="MDO7846804.1"/>
    <property type="molecule type" value="Genomic_DNA"/>
</dbReference>
<dbReference type="Proteomes" id="UP001167796">
    <property type="component" value="Unassembled WGS sequence"/>
</dbReference>
<dbReference type="RefSeq" id="WP_305011483.1">
    <property type="nucleotide sequence ID" value="NZ_JAUQSX010000004.1"/>
</dbReference>
<keyword evidence="2" id="KW-1185">Reference proteome</keyword>
<name>A0ABT9AAF8_9BACT</name>
<protein>
    <submittedName>
        <fullName evidence="1">Uncharacterized protein</fullName>
    </submittedName>
</protein>
<comment type="caution">
    <text evidence="1">The sequence shown here is derived from an EMBL/GenBank/DDBJ whole genome shotgun (WGS) entry which is preliminary data.</text>
</comment>
<organism evidence="1 2">
    <name type="scientific">Hymenobacter mellowenesis</name>
    <dbReference type="NCBI Taxonomy" id="3063995"/>
    <lineage>
        <taxon>Bacteria</taxon>
        <taxon>Pseudomonadati</taxon>
        <taxon>Bacteroidota</taxon>
        <taxon>Cytophagia</taxon>
        <taxon>Cytophagales</taxon>
        <taxon>Hymenobacteraceae</taxon>
        <taxon>Hymenobacter</taxon>
    </lineage>
</organism>
<gene>
    <name evidence="1" type="ORF">Q5H92_10585</name>
</gene>
<evidence type="ECO:0000313" key="1">
    <source>
        <dbReference type="EMBL" id="MDO7846804.1"/>
    </source>
</evidence>
<proteinExistence type="predicted"/>
<reference evidence="1" key="1">
    <citation type="submission" date="2023-07" db="EMBL/GenBank/DDBJ databases">
        <authorList>
            <person name="Kim M.K."/>
        </authorList>
    </citation>
    <scope>NUCLEOTIDE SEQUENCE</scope>
    <source>
        <strain evidence="1">M29</strain>
    </source>
</reference>
<sequence length="224" mass="25159">MATLTDTQRPINDLLIARLRAAGCVRGRFAVDGAAAQFSLTGERADGKPLFFWDFNDRLFNRLVADYLAAGHPAGSARLTVDVEVESGHCAWQFTSAVQQAAATAAGQQQELRARKNRRRDRTPYGAVLAGQVADALVQGQAVAFSHRDYCGMGLRYRNQQFCYGELYDGDFIEEPQQIFASRAAFVQWLAQQSDQSLARTEEPDPWYWDNQTITRQRLETFVQ</sequence>